<evidence type="ECO:0000256" key="1">
    <source>
        <dbReference type="ARBA" id="ARBA00004651"/>
    </source>
</evidence>
<sequence>MDSLVPYICVAAAAFTTTFLLVPVVKRLAVRLDAVDYPSKRRINTVPIPRMGGLAVFAGLVAALVVQVVGTWEWGWPSALISHPSLNLDYRLLALSFCTIVATGAIDDVVSLTPRAKLAGQVLAAVLAAAGGLTIGAISNPVGPGNLDLGWFAYPITVVYLVAYTNIINLIDGLDGLAAGITAIASIAMFGLAFLAGRTDAAALSMALFGGCLAFLRYNFHPASIFLGDSGSLLLGFALGTVSLLSVNRTAALTSLIIPLIVAGVPILDTLAAIIRRKRAHVSIGQADKGHIQHRLIQEGYDQRQAVLLIYAWCILLAVGATLINQVRMELRILIFLVLLGGSTIFAMRLHLFEPVLRHHYNPKTHQDEIVTPEDPAFTEEQRAEERERAARRDQRRESVQHLEGRLRDNTNDHSKKRK</sequence>
<evidence type="ECO:0000256" key="8">
    <source>
        <dbReference type="SAM" id="MobiDB-lite"/>
    </source>
</evidence>
<feature type="transmembrane region" description="Helical" evidence="9">
    <location>
        <begin position="51"/>
        <end position="70"/>
    </location>
</feature>
<keyword evidence="7" id="KW-0460">Magnesium</keyword>
<keyword evidence="7" id="KW-0479">Metal-binding</keyword>
<feature type="transmembrane region" description="Helical" evidence="9">
    <location>
        <begin position="122"/>
        <end position="139"/>
    </location>
</feature>
<evidence type="ECO:0000313" key="10">
    <source>
        <dbReference type="EMBL" id="OUN88481.1"/>
    </source>
</evidence>
<feature type="binding site" evidence="7">
    <location>
        <position position="229"/>
    </location>
    <ligand>
        <name>Mg(2+)</name>
        <dbReference type="ChEBI" id="CHEBI:18420"/>
    </ligand>
</feature>
<dbReference type="OrthoDB" id="9783652at2"/>
<name>A0A1Y3XTN1_9ACTN</name>
<dbReference type="GO" id="GO:0071555">
    <property type="term" value="P:cell wall organization"/>
    <property type="evidence" value="ECO:0007669"/>
    <property type="project" value="TreeGrafter"/>
</dbReference>
<proteinExistence type="predicted"/>
<dbReference type="RefSeq" id="WP_094335581.1">
    <property type="nucleotide sequence ID" value="NZ_NFIE01000012.1"/>
</dbReference>
<dbReference type="PANTHER" id="PTHR22926">
    <property type="entry name" value="PHOSPHO-N-ACETYLMURAMOYL-PENTAPEPTIDE-TRANSFERASE"/>
    <property type="match status" value="1"/>
</dbReference>
<dbReference type="Proteomes" id="UP000195781">
    <property type="component" value="Unassembled WGS sequence"/>
</dbReference>
<feature type="transmembrane region" description="Helical" evidence="9">
    <location>
        <begin position="90"/>
        <end position="110"/>
    </location>
</feature>
<feature type="transmembrane region" description="Helical" evidence="9">
    <location>
        <begin position="151"/>
        <end position="170"/>
    </location>
</feature>
<evidence type="ECO:0000256" key="2">
    <source>
        <dbReference type="ARBA" id="ARBA00022475"/>
    </source>
</evidence>
<dbReference type="GO" id="GO:0046872">
    <property type="term" value="F:metal ion binding"/>
    <property type="evidence" value="ECO:0007669"/>
    <property type="project" value="UniProtKB-KW"/>
</dbReference>
<dbReference type="InterPro" id="IPR018480">
    <property type="entry name" value="PNAcMuramoyl-5peptid_Trfase_CS"/>
</dbReference>
<dbReference type="GO" id="GO:0044038">
    <property type="term" value="P:cell wall macromolecule biosynthetic process"/>
    <property type="evidence" value="ECO:0007669"/>
    <property type="project" value="TreeGrafter"/>
</dbReference>
<feature type="binding site" evidence="7">
    <location>
        <position position="169"/>
    </location>
    <ligand>
        <name>Mg(2+)</name>
        <dbReference type="ChEBI" id="CHEBI:18420"/>
    </ligand>
</feature>
<feature type="compositionally biased region" description="Basic and acidic residues" evidence="8">
    <location>
        <begin position="380"/>
        <end position="419"/>
    </location>
</feature>
<dbReference type="CDD" id="cd06853">
    <property type="entry name" value="GT_WecA_like"/>
    <property type="match status" value="1"/>
</dbReference>
<keyword evidence="4 9" id="KW-0812">Transmembrane</keyword>
<keyword evidence="11" id="KW-1185">Reference proteome</keyword>
<feature type="region of interest" description="Disordered" evidence="8">
    <location>
        <begin position="367"/>
        <end position="419"/>
    </location>
</feature>
<dbReference type="InterPro" id="IPR000715">
    <property type="entry name" value="Glycosyl_transferase_4"/>
</dbReference>
<gene>
    <name evidence="10" type="ORF">B5G02_06080</name>
</gene>
<dbReference type="GO" id="GO:0005886">
    <property type="term" value="C:plasma membrane"/>
    <property type="evidence" value="ECO:0007669"/>
    <property type="project" value="UniProtKB-SubCell"/>
</dbReference>
<evidence type="ECO:0000313" key="11">
    <source>
        <dbReference type="Proteomes" id="UP000195781"/>
    </source>
</evidence>
<protein>
    <submittedName>
        <fullName evidence="10">Undecaprenyl-phosphate alpha-N-acetylglucosaminyl 1-phosphate transferase</fullName>
    </submittedName>
</protein>
<dbReference type="AlphaFoldDB" id="A0A1Y3XTN1"/>
<reference evidence="11" key="1">
    <citation type="submission" date="2017-04" db="EMBL/GenBank/DDBJ databases">
        <title>Function of individual gut microbiota members based on whole genome sequencing of pure cultures obtained from chicken caecum.</title>
        <authorList>
            <person name="Medvecky M."/>
            <person name="Cejkova D."/>
            <person name="Polansky O."/>
            <person name="Karasova D."/>
            <person name="Kubasova T."/>
            <person name="Cizek A."/>
            <person name="Rychlik I."/>
        </authorList>
    </citation>
    <scope>NUCLEOTIDE SEQUENCE [LARGE SCALE GENOMIC DNA]</scope>
    <source>
        <strain evidence="11">An5</strain>
    </source>
</reference>
<organism evidence="10 11">
    <name type="scientific">[Collinsella] massiliensis</name>
    <dbReference type="NCBI Taxonomy" id="1232426"/>
    <lineage>
        <taxon>Bacteria</taxon>
        <taxon>Bacillati</taxon>
        <taxon>Actinomycetota</taxon>
        <taxon>Coriobacteriia</taxon>
        <taxon>Coriobacteriales</taxon>
        <taxon>Coriobacteriaceae</taxon>
        <taxon>Enorma</taxon>
    </lineage>
</organism>
<feature type="transmembrane region" description="Helical" evidence="9">
    <location>
        <begin position="225"/>
        <end position="245"/>
    </location>
</feature>
<evidence type="ECO:0000256" key="7">
    <source>
        <dbReference type="PIRSR" id="PIRSR600715-1"/>
    </source>
</evidence>
<evidence type="ECO:0000256" key="6">
    <source>
        <dbReference type="ARBA" id="ARBA00023136"/>
    </source>
</evidence>
<feature type="transmembrane region" description="Helical" evidence="9">
    <location>
        <begin position="201"/>
        <end position="218"/>
    </location>
</feature>
<dbReference type="EMBL" id="NFIE01000012">
    <property type="protein sequence ID" value="OUN88481.1"/>
    <property type="molecule type" value="Genomic_DNA"/>
</dbReference>
<accession>A0A1Y3XTN1</accession>
<keyword evidence="6 9" id="KW-0472">Membrane</keyword>
<evidence type="ECO:0000256" key="9">
    <source>
        <dbReference type="SAM" id="Phobius"/>
    </source>
</evidence>
<dbReference type="GO" id="GO:0016780">
    <property type="term" value="F:phosphotransferase activity, for other substituted phosphate groups"/>
    <property type="evidence" value="ECO:0007669"/>
    <property type="project" value="InterPro"/>
</dbReference>
<feature type="transmembrane region" description="Helical" evidence="9">
    <location>
        <begin position="6"/>
        <end position="30"/>
    </location>
</feature>
<evidence type="ECO:0000256" key="3">
    <source>
        <dbReference type="ARBA" id="ARBA00022679"/>
    </source>
</evidence>
<dbReference type="GO" id="GO:0009103">
    <property type="term" value="P:lipopolysaccharide biosynthetic process"/>
    <property type="evidence" value="ECO:0007669"/>
    <property type="project" value="TreeGrafter"/>
</dbReference>
<keyword evidence="5 9" id="KW-1133">Transmembrane helix</keyword>
<comment type="caution">
    <text evidence="10">The sequence shown here is derived from an EMBL/GenBank/DDBJ whole genome shotgun (WGS) entry which is preliminary data.</text>
</comment>
<dbReference type="PANTHER" id="PTHR22926:SF3">
    <property type="entry name" value="UNDECAPRENYL-PHOSPHATE ALPHA-N-ACETYLGLUCOSAMINYL 1-PHOSPHATE TRANSFERASE"/>
    <property type="match status" value="1"/>
</dbReference>
<evidence type="ECO:0000256" key="4">
    <source>
        <dbReference type="ARBA" id="ARBA00022692"/>
    </source>
</evidence>
<feature type="transmembrane region" description="Helical" evidence="9">
    <location>
        <begin position="177"/>
        <end position="195"/>
    </location>
</feature>
<comment type="subcellular location">
    <subcellularLocation>
        <location evidence="1">Cell membrane</location>
        <topology evidence="1">Multi-pass membrane protein</topology>
    </subcellularLocation>
</comment>
<feature type="transmembrane region" description="Helical" evidence="9">
    <location>
        <begin position="333"/>
        <end position="352"/>
    </location>
</feature>
<evidence type="ECO:0000256" key="5">
    <source>
        <dbReference type="ARBA" id="ARBA00022989"/>
    </source>
</evidence>
<dbReference type="PROSITE" id="PS01348">
    <property type="entry name" value="MRAY_2"/>
    <property type="match status" value="1"/>
</dbReference>
<feature type="transmembrane region" description="Helical" evidence="9">
    <location>
        <begin position="251"/>
        <end position="275"/>
    </location>
</feature>
<keyword evidence="2" id="KW-1003">Cell membrane</keyword>
<comment type="cofactor">
    <cofactor evidence="7">
        <name>Mg(2+)</name>
        <dbReference type="ChEBI" id="CHEBI:18420"/>
    </cofactor>
</comment>
<dbReference type="Pfam" id="PF00953">
    <property type="entry name" value="Glycos_transf_4"/>
    <property type="match status" value="1"/>
</dbReference>
<keyword evidence="3 10" id="KW-0808">Transferase</keyword>
<feature type="transmembrane region" description="Helical" evidence="9">
    <location>
        <begin position="306"/>
        <end position="327"/>
    </location>
</feature>